<dbReference type="Proteomes" id="UP000326287">
    <property type="component" value="Chromosome"/>
</dbReference>
<gene>
    <name evidence="2" type="ORF">EY643_09135</name>
</gene>
<dbReference type="EMBL" id="CP036422">
    <property type="protein sequence ID" value="QFU75806.1"/>
    <property type="molecule type" value="Genomic_DNA"/>
</dbReference>
<feature type="domain" description="SnoaL-like" evidence="1">
    <location>
        <begin position="41"/>
        <end position="150"/>
    </location>
</feature>
<organism evidence="2 3">
    <name type="scientific">Halioglobus maricola</name>
    <dbReference type="NCBI Taxonomy" id="2601894"/>
    <lineage>
        <taxon>Bacteria</taxon>
        <taxon>Pseudomonadati</taxon>
        <taxon>Pseudomonadota</taxon>
        <taxon>Gammaproteobacteria</taxon>
        <taxon>Cellvibrionales</taxon>
        <taxon>Halieaceae</taxon>
        <taxon>Halioglobus</taxon>
    </lineage>
</organism>
<name>A0A5P9NJZ4_9GAMM</name>
<dbReference type="Gene3D" id="3.10.450.50">
    <property type="match status" value="1"/>
</dbReference>
<evidence type="ECO:0000259" key="1">
    <source>
        <dbReference type="Pfam" id="PF12680"/>
    </source>
</evidence>
<dbReference type="OrthoDB" id="6657864at2"/>
<dbReference type="InterPro" id="IPR032710">
    <property type="entry name" value="NTF2-like_dom_sf"/>
</dbReference>
<evidence type="ECO:0000313" key="2">
    <source>
        <dbReference type="EMBL" id="QFU75806.1"/>
    </source>
</evidence>
<sequence length="168" mass="18903">MPAPRLPVCPGRQRPTWVQRPPLNRRQKTMPDIDNKGRVFAFYQALATQSESAPLAMADYFTAEAEWHLPRSSPMHGTLKGLDAIAGLFAGAVDEYYQPGSLQYDYRTVIADADHVMMQFTLKAVTANGKDYENDYCLLYRLENGLIAEVREFFDTATLFAIQPPPDA</sequence>
<proteinExistence type="predicted"/>
<dbReference type="PANTHER" id="PTHR41252:SF1">
    <property type="entry name" value="BLR2505 PROTEIN"/>
    <property type="match status" value="1"/>
</dbReference>
<accession>A0A5P9NJZ4</accession>
<dbReference type="PANTHER" id="PTHR41252">
    <property type="entry name" value="BLR2505 PROTEIN"/>
    <property type="match status" value="1"/>
</dbReference>
<dbReference type="AlphaFoldDB" id="A0A5P9NJZ4"/>
<dbReference type="InterPro" id="IPR037401">
    <property type="entry name" value="SnoaL-like"/>
</dbReference>
<dbReference type="SUPFAM" id="SSF54427">
    <property type="entry name" value="NTF2-like"/>
    <property type="match status" value="1"/>
</dbReference>
<keyword evidence="3" id="KW-1185">Reference proteome</keyword>
<dbReference type="KEGG" id="halc:EY643_09135"/>
<protein>
    <submittedName>
        <fullName evidence="2">Nuclear transport factor 2 family protein</fullName>
    </submittedName>
</protein>
<dbReference type="Pfam" id="PF12680">
    <property type="entry name" value="SnoaL_2"/>
    <property type="match status" value="1"/>
</dbReference>
<evidence type="ECO:0000313" key="3">
    <source>
        <dbReference type="Proteomes" id="UP000326287"/>
    </source>
</evidence>
<reference evidence="2 3" key="1">
    <citation type="submission" date="2019-02" db="EMBL/GenBank/DDBJ databases">
        <authorList>
            <person name="Li S.-H."/>
        </authorList>
    </citation>
    <scope>NUCLEOTIDE SEQUENCE [LARGE SCALE GENOMIC DNA]</scope>
    <source>
        <strain evidence="2 3">IMCC14385</strain>
    </source>
</reference>